<proteinExistence type="inferred from homology"/>
<gene>
    <name evidence="6" type="ORF">COV55_04115</name>
</gene>
<dbReference type="Pfam" id="PF00535">
    <property type="entry name" value="Glycos_transf_2"/>
    <property type="match status" value="1"/>
</dbReference>
<evidence type="ECO:0000259" key="5">
    <source>
        <dbReference type="Pfam" id="PF00535"/>
    </source>
</evidence>
<name>A0A2H0NC28_9BACT</name>
<evidence type="ECO:0000256" key="3">
    <source>
        <dbReference type="ARBA" id="ARBA00022679"/>
    </source>
</evidence>
<comment type="caution">
    <text evidence="6">The sequence shown here is derived from an EMBL/GenBank/DDBJ whole genome shotgun (WGS) entry which is preliminary data.</text>
</comment>
<dbReference type="AlphaFoldDB" id="A0A2H0NC28"/>
<keyword evidence="3" id="KW-0808">Transferase</keyword>
<keyword evidence="4" id="KW-0812">Transmembrane</keyword>
<dbReference type="CDD" id="cd04186">
    <property type="entry name" value="GT_2_like_c"/>
    <property type="match status" value="1"/>
</dbReference>
<feature type="domain" description="Glycosyltransferase 2-like" evidence="5">
    <location>
        <begin position="33"/>
        <end position="179"/>
    </location>
</feature>
<keyword evidence="2" id="KW-0328">Glycosyltransferase</keyword>
<protein>
    <recommendedName>
        <fullName evidence="5">Glycosyltransferase 2-like domain-containing protein</fullName>
    </recommendedName>
</protein>
<reference evidence="6 7" key="1">
    <citation type="submission" date="2017-09" db="EMBL/GenBank/DDBJ databases">
        <title>Depth-based differentiation of microbial function through sediment-hosted aquifers and enrichment of novel symbionts in the deep terrestrial subsurface.</title>
        <authorList>
            <person name="Probst A.J."/>
            <person name="Ladd B."/>
            <person name="Jarett J.K."/>
            <person name="Geller-Mcgrath D.E."/>
            <person name="Sieber C.M."/>
            <person name="Emerson J.B."/>
            <person name="Anantharaman K."/>
            <person name="Thomas B.C."/>
            <person name="Malmstrom R."/>
            <person name="Stieglmeier M."/>
            <person name="Klingl A."/>
            <person name="Woyke T."/>
            <person name="Ryan C.M."/>
            <person name="Banfield J.F."/>
        </authorList>
    </citation>
    <scope>NUCLEOTIDE SEQUENCE [LARGE SCALE GENOMIC DNA]</scope>
    <source>
        <strain evidence="6">CG11_big_fil_rev_8_21_14_0_20_36_20</strain>
    </source>
</reference>
<evidence type="ECO:0000313" key="7">
    <source>
        <dbReference type="Proteomes" id="UP000230564"/>
    </source>
</evidence>
<comment type="similarity">
    <text evidence="1">Belongs to the glycosyltransferase 2 family.</text>
</comment>
<sequence length="351" mass="41474">MSKKDKVIIIILNFNGLSYWPDLMPFLSQEKYSDFELEIVVIDNHSTDDSVNYLKENYPAVTIIQNAENLGFAGGNNVGYQYARRQGADFIYLLNQDTVITSGFLQPLYDFAKHNKFGSLQSKIKFWSDQHKINSLGNAIHYLGFGYSTGLGREDWENKIKKINYASGAGVFLSVKVLEELNKDELFDQTMFMYLEDLDLGWSLQLLGYDNFLIPDSVIYHKYEFNRSMKQSYWFERNRWWVMLKNYKVATLCLILPAWLLMEVGQLLYALFDGRFKQKLRACFWVLSPRQWHFLLARRRYIQTKRKRTDRQVVLNFQGSILFQPLDSLMLKLANIIFGLYWLIIKNFIFW</sequence>
<dbReference type="InterPro" id="IPR029044">
    <property type="entry name" value="Nucleotide-diphossugar_trans"/>
</dbReference>
<feature type="transmembrane region" description="Helical" evidence="4">
    <location>
        <begin position="249"/>
        <end position="272"/>
    </location>
</feature>
<keyword evidence="4" id="KW-0472">Membrane</keyword>
<evidence type="ECO:0000256" key="4">
    <source>
        <dbReference type="SAM" id="Phobius"/>
    </source>
</evidence>
<dbReference type="GO" id="GO:0016757">
    <property type="term" value="F:glycosyltransferase activity"/>
    <property type="evidence" value="ECO:0007669"/>
    <property type="project" value="UniProtKB-KW"/>
</dbReference>
<evidence type="ECO:0000313" key="6">
    <source>
        <dbReference type="EMBL" id="PIR06443.1"/>
    </source>
</evidence>
<organism evidence="6 7">
    <name type="scientific">Candidatus Komeilibacteria bacterium CG11_big_fil_rev_8_21_14_0_20_36_20</name>
    <dbReference type="NCBI Taxonomy" id="1974477"/>
    <lineage>
        <taxon>Bacteria</taxon>
        <taxon>Candidatus Komeiliibacteriota</taxon>
    </lineage>
</organism>
<accession>A0A2H0NC28</accession>
<dbReference type="InterPro" id="IPR001173">
    <property type="entry name" value="Glyco_trans_2-like"/>
</dbReference>
<dbReference type="PANTHER" id="PTHR43179:SF12">
    <property type="entry name" value="GALACTOFURANOSYLTRANSFERASE GLFT2"/>
    <property type="match status" value="1"/>
</dbReference>
<dbReference type="PANTHER" id="PTHR43179">
    <property type="entry name" value="RHAMNOSYLTRANSFERASE WBBL"/>
    <property type="match status" value="1"/>
</dbReference>
<keyword evidence="4" id="KW-1133">Transmembrane helix</keyword>
<dbReference type="SUPFAM" id="SSF53448">
    <property type="entry name" value="Nucleotide-diphospho-sugar transferases"/>
    <property type="match status" value="1"/>
</dbReference>
<evidence type="ECO:0000256" key="2">
    <source>
        <dbReference type="ARBA" id="ARBA00022676"/>
    </source>
</evidence>
<feature type="transmembrane region" description="Helical" evidence="4">
    <location>
        <begin position="329"/>
        <end position="349"/>
    </location>
</feature>
<dbReference type="Gene3D" id="3.90.550.10">
    <property type="entry name" value="Spore Coat Polysaccharide Biosynthesis Protein SpsA, Chain A"/>
    <property type="match status" value="1"/>
</dbReference>
<evidence type="ECO:0000256" key="1">
    <source>
        <dbReference type="ARBA" id="ARBA00006739"/>
    </source>
</evidence>
<dbReference type="EMBL" id="PCWQ01000013">
    <property type="protein sequence ID" value="PIR06443.1"/>
    <property type="molecule type" value="Genomic_DNA"/>
</dbReference>
<dbReference type="Proteomes" id="UP000230564">
    <property type="component" value="Unassembled WGS sequence"/>
</dbReference>